<dbReference type="Proteomes" id="UP000003042">
    <property type="component" value="Unassembled WGS sequence"/>
</dbReference>
<name>A0ABC9NPV3_ESCAT</name>
<proteinExistence type="predicted"/>
<evidence type="ECO:0000313" key="1">
    <source>
        <dbReference type="EMBL" id="EDS92345.1"/>
    </source>
</evidence>
<dbReference type="AlphaFoldDB" id="A0ABC9NPV3"/>
<protein>
    <recommendedName>
        <fullName evidence="3">Inner membrane protein</fullName>
    </recommendedName>
</protein>
<evidence type="ECO:0008006" key="3">
    <source>
        <dbReference type="Google" id="ProtNLM"/>
    </source>
</evidence>
<accession>A0ABC9NPV3</accession>
<sequence length="61" mass="6935">MFSVGVCSSVITGVLLNAYNIHILILLSTWYITASYLDEVHHLIPAVEVLVCWEQEEYIQP</sequence>
<evidence type="ECO:0000313" key="2">
    <source>
        <dbReference type="Proteomes" id="UP000003042"/>
    </source>
</evidence>
<reference evidence="1 2" key="1">
    <citation type="submission" date="2008-02" db="EMBL/GenBank/DDBJ databases">
        <title>Annotation of Escherichia albertii TW07627.</title>
        <authorList>
            <person name="Sutton G."/>
            <person name="Whittam T.S."/>
            <person name="Sebastian Y."/>
        </authorList>
    </citation>
    <scope>NUCLEOTIDE SEQUENCE [LARGE SCALE GENOMIC DNA]</scope>
    <source>
        <strain evidence="1 2">TW07627</strain>
    </source>
</reference>
<organism evidence="1 2">
    <name type="scientific">Escherichia albertii (strain TW07627)</name>
    <dbReference type="NCBI Taxonomy" id="502347"/>
    <lineage>
        <taxon>Bacteria</taxon>
        <taxon>Pseudomonadati</taxon>
        <taxon>Pseudomonadota</taxon>
        <taxon>Gammaproteobacteria</taxon>
        <taxon>Enterobacterales</taxon>
        <taxon>Enterobacteriaceae</taxon>
        <taxon>Escherichia</taxon>
    </lineage>
</organism>
<comment type="caution">
    <text evidence="1">The sequence shown here is derived from an EMBL/GenBank/DDBJ whole genome shotgun (WGS) entry which is preliminary data.</text>
</comment>
<gene>
    <name evidence="1" type="ORF">ESCAB7627_0353</name>
</gene>
<dbReference type="EMBL" id="ABKX01000004">
    <property type="protein sequence ID" value="EDS92345.1"/>
    <property type="molecule type" value="Genomic_DNA"/>
</dbReference>